<evidence type="ECO:0000313" key="2">
    <source>
        <dbReference type="EMBL" id="OGJ06994.1"/>
    </source>
</evidence>
<dbReference type="Proteomes" id="UP000178138">
    <property type="component" value="Unassembled WGS sequence"/>
</dbReference>
<protein>
    <submittedName>
        <fullName evidence="2">Uncharacterized protein</fullName>
    </submittedName>
</protein>
<proteinExistence type="predicted"/>
<organism evidence="2 3">
    <name type="scientific">Candidatus Nomurabacteria bacterium RIFOXYA2_FULL_42_12</name>
    <dbReference type="NCBI Taxonomy" id="1801801"/>
    <lineage>
        <taxon>Bacteria</taxon>
        <taxon>Candidatus Nomuraibacteriota</taxon>
    </lineage>
</organism>
<gene>
    <name evidence="2" type="ORF">A2225_03275</name>
</gene>
<keyword evidence="1" id="KW-0812">Transmembrane</keyword>
<comment type="caution">
    <text evidence="2">The sequence shown here is derived from an EMBL/GenBank/DDBJ whole genome shotgun (WGS) entry which is preliminary data.</text>
</comment>
<dbReference type="AlphaFoldDB" id="A0A1F6YKU6"/>
<evidence type="ECO:0000313" key="3">
    <source>
        <dbReference type="Proteomes" id="UP000178138"/>
    </source>
</evidence>
<sequence>MKIIKLITFLVGAGVVFSLLISMEGSCLESGRIILIFLLLFGFGFFVLRKHWPLFSIREPAKFAGQPEIPTRYTKVKAAVSSFLLAVANLVIQILFWNSPFFQGGFEFSQYVRNNFVGRNAEPFYWGTAIWGVLGSLVMNIMLIYYFYRIIQNTGSIKRKCWLIISAYLIVTFINAIAIFLIGVFT</sequence>
<keyword evidence="1" id="KW-0472">Membrane</keyword>
<evidence type="ECO:0000256" key="1">
    <source>
        <dbReference type="SAM" id="Phobius"/>
    </source>
</evidence>
<feature type="transmembrane region" description="Helical" evidence="1">
    <location>
        <begin position="32"/>
        <end position="48"/>
    </location>
</feature>
<accession>A0A1F6YKU6</accession>
<feature type="transmembrane region" description="Helical" evidence="1">
    <location>
        <begin position="160"/>
        <end position="185"/>
    </location>
</feature>
<dbReference type="EMBL" id="MFVZ01000020">
    <property type="protein sequence ID" value="OGJ06994.1"/>
    <property type="molecule type" value="Genomic_DNA"/>
</dbReference>
<feature type="transmembrane region" description="Helical" evidence="1">
    <location>
        <begin position="78"/>
        <end position="97"/>
    </location>
</feature>
<reference evidence="2 3" key="1">
    <citation type="journal article" date="2016" name="Nat. Commun.">
        <title>Thousands of microbial genomes shed light on interconnected biogeochemical processes in an aquifer system.</title>
        <authorList>
            <person name="Anantharaman K."/>
            <person name="Brown C.T."/>
            <person name="Hug L.A."/>
            <person name="Sharon I."/>
            <person name="Castelle C.J."/>
            <person name="Probst A.J."/>
            <person name="Thomas B.C."/>
            <person name="Singh A."/>
            <person name="Wilkins M.J."/>
            <person name="Karaoz U."/>
            <person name="Brodie E.L."/>
            <person name="Williams K.H."/>
            <person name="Hubbard S.S."/>
            <person name="Banfield J.F."/>
        </authorList>
    </citation>
    <scope>NUCLEOTIDE SEQUENCE [LARGE SCALE GENOMIC DNA]</scope>
</reference>
<feature type="transmembrane region" description="Helical" evidence="1">
    <location>
        <begin position="124"/>
        <end position="148"/>
    </location>
</feature>
<name>A0A1F6YKU6_9BACT</name>
<keyword evidence="1" id="KW-1133">Transmembrane helix</keyword>